<dbReference type="Pfam" id="PF10160">
    <property type="entry name" value="Tmemb_40"/>
    <property type="match status" value="1"/>
</dbReference>
<protein>
    <submittedName>
        <fullName evidence="8">Transmembrane protein adipocyte-associated 1 homolog</fullName>
    </submittedName>
</protein>
<keyword evidence="4 6" id="KW-1133">Transmembrane helix</keyword>
<evidence type="ECO:0000313" key="7">
    <source>
        <dbReference type="Proteomes" id="UP000694865"/>
    </source>
</evidence>
<evidence type="ECO:0000256" key="1">
    <source>
        <dbReference type="ARBA" id="ARBA00004141"/>
    </source>
</evidence>
<feature type="transmembrane region" description="Helical" evidence="6">
    <location>
        <begin position="257"/>
        <end position="279"/>
    </location>
</feature>
<keyword evidence="7" id="KW-1185">Reference proteome</keyword>
<comment type="similarity">
    <text evidence="2">Belongs to the UPF0359 family.</text>
</comment>
<dbReference type="PANTHER" id="PTHR15876">
    <property type="entry name" value="TRANSMEMBRANE PROTEIN ADIPOCYTE-ASSOCIATED 1"/>
    <property type="match status" value="1"/>
</dbReference>
<organism evidence="7 8">
    <name type="scientific">Saccoglossus kowalevskii</name>
    <name type="common">Acorn worm</name>
    <dbReference type="NCBI Taxonomy" id="10224"/>
    <lineage>
        <taxon>Eukaryota</taxon>
        <taxon>Metazoa</taxon>
        <taxon>Hemichordata</taxon>
        <taxon>Enteropneusta</taxon>
        <taxon>Harrimaniidae</taxon>
        <taxon>Saccoglossus</taxon>
    </lineage>
</organism>
<proteinExistence type="inferred from homology"/>
<evidence type="ECO:0000313" key="8">
    <source>
        <dbReference type="RefSeq" id="XP_006823482.1"/>
    </source>
</evidence>
<sequence>MVDYIIANKPAIFPSTVAPNETINSSALWTTSLPPTTADAYSPATISVGNNSLHPCLWILYEDVNNSGVRAWDVALVIPNTLFLLFLLLTLKQAYGKLKHSDSPIFTLFYILVFLVAVISVIRCVVSMTVNAATDVGSDIDKILWLVLKFFLLATELSVLIFGLAFGHLDSKSSIKRVLIVTTFVAFTYSVTQGVLELVYPDHRLQAANKNFGVYAHGGMLFWFVSSTFFFLVYTCVFLLPFTKLKEKIQLPSKTSFYVYVLILALLNLLQAVGSILLYKDVQAGLCLVDVTTYLYFTCFAPLVYCTFLMEFLRAPASTIFFSYKAQTEEADDEVHQIPNAYISSPKDHDILGYDSTEFDGQSSMLVINSTDVPPIIVDI</sequence>
<dbReference type="RefSeq" id="XP_006823482.1">
    <property type="nucleotide sequence ID" value="XM_006823419.1"/>
</dbReference>
<feature type="transmembrane region" description="Helical" evidence="6">
    <location>
        <begin position="103"/>
        <end position="123"/>
    </location>
</feature>
<feature type="transmembrane region" description="Helical" evidence="6">
    <location>
        <begin position="294"/>
        <end position="313"/>
    </location>
</feature>
<evidence type="ECO:0000256" key="4">
    <source>
        <dbReference type="ARBA" id="ARBA00022989"/>
    </source>
</evidence>
<feature type="transmembrane region" description="Helical" evidence="6">
    <location>
        <begin position="71"/>
        <end position="91"/>
    </location>
</feature>
<keyword evidence="3 6" id="KW-0812">Transmembrane</keyword>
<evidence type="ECO:0000256" key="2">
    <source>
        <dbReference type="ARBA" id="ARBA00010125"/>
    </source>
</evidence>
<feature type="transmembrane region" description="Helical" evidence="6">
    <location>
        <begin position="220"/>
        <end position="245"/>
    </location>
</feature>
<name>A0ABM0MTZ1_SACKO</name>
<accession>A0ABM0MTZ1</accession>
<evidence type="ECO:0000256" key="3">
    <source>
        <dbReference type="ARBA" id="ARBA00022692"/>
    </source>
</evidence>
<keyword evidence="5 6" id="KW-0472">Membrane</keyword>
<evidence type="ECO:0000256" key="6">
    <source>
        <dbReference type="SAM" id="Phobius"/>
    </source>
</evidence>
<feature type="transmembrane region" description="Helical" evidence="6">
    <location>
        <begin position="178"/>
        <end position="200"/>
    </location>
</feature>
<dbReference type="PANTHER" id="PTHR15876:SF8">
    <property type="entry name" value="TRANSMEMBRANE PROTEIN ADIPOCYTE-ASSOCIATED 1"/>
    <property type="match status" value="1"/>
</dbReference>
<reference evidence="8" key="1">
    <citation type="submission" date="2025-08" db="UniProtKB">
        <authorList>
            <consortium name="RefSeq"/>
        </authorList>
    </citation>
    <scope>IDENTIFICATION</scope>
    <source>
        <tissue evidence="8">Testes</tissue>
    </source>
</reference>
<dbReference type="InterPro" id="IPR018781">
    <property type="entry name" value="TPRA1/CAND2/CAND8"/>
</dbReference>
<comment type="subcellular location">
    <subcellularLocation>
        <location evidence="1">Membrane</location>
        <topology evidence="1">Multi-pass membrane protein</topology>
    </subcellularLocation>
</comment>
<gene>
    <name evidence="8" type="primary">LOC102808481</name>
</gene>
<dbReference type="GeneID" id="102808481"/>
<evidence type="ECO:0000256" key="5">
    <source>
        <dbReference type="ARBA" id="ARBA00023136"/>
    </source>
</evidence>
<feature type="transmembrane region" description="Helical" evidence="6">
    <location>
        <begin position="143"/>
        <end position="166"/>
    </location>
</feature>
<dbReference type="Proteomes" id="UP000694865">
    <property type="component" value="Unplaced"/>
</dbReference>